<accession>A0A8J1ULK2</accession>
<dbReference type="PANTHER" id="PTHR12532">
    <property type="entry name" value="TRANSLATIONAL ACTIVATOR OF CYTOCHROME C OXIDASE 1"/>
    <property type="match status" value="1"/>
</dbReference>
<dbReference type="AlphaFoldDB" id="A0A8J1ULK2"/>
<dbReference type="InterPro" id="IPR026564">
    <property type="entry name" value="Transcrip_reg_TACO1-like_dom3"/>
</dbReference>
<feature type="non-terminal residue" evidence="1">
    <location>
        <position position="115"/>
    </location>
</feature>
<dbReference type="GO" id="GO:0005739">
    <property type="term" value="C:mitochondrion"/>
    <property type="evidence" value="ECO:0007669"/>
    <property type="project" value="TreeGrafter"/>
</dbReference>
<sequence length="115" mass="12642">DNQSVKFAFDYKGVIQVRVNDVNKLDADSAMDVAIETGAEDVEEVTEDSEQFIKVSNLVLCCPHQKVLTVVYPPFPLSSRAHPGLLDLTPSTGTSVLTSHVVNVKSHVAHHHFLF</sequence>
<feature type="non-terminal residue" evidence="1">
    <location>
        <position position="1"/>
    </location>
</feature>
<dbReference type="PANTHER" id="PTHR12532:SF0">
    <property type="entry name" value="TRANSLATIONAL ACTIVATOR OF CYTOCHROME C OXIDASE 1"/>
    <property type="match status" value="1"/>
</dbReference>
<organism evidence="1 2">
    <name type="scientific">Owenia fusiformis</name>
    <name type="common">Polychaete worm</name>
    <dbReference type="NCBI Taxonomy" id="6347"/>
    <lineage>
        <taxon>Eukaryota</taxon>
        <taxon>Metazoa</taxon>
        <taxon>Spiralia</taxon>
        <taxon>Lophotrochozoa</taxon>
        <taxon>Annelida</taxon>
        <taxon>Polychaeta</taxon>
        <taxon>Sedentaria</taxon>
        <taxon>Canalipalpata</taxon>
        <taxon>Sabellida</taxon>
        <taxon>Oweniida</taxon>
        <taxon>Oweniidae</taxon>
        <taxon>Owenia</taxon>
    </lineage>
</organism>
<dbReference type="EMBL" id="CAIIXF020000007">
    <property type="protein sequence ID" value="CAH1788215.1"/>
    <property type="molecule type" value="Genomic_DNA"/>
</dbReference>
<dbReference type="InterPro" id="IPR002876">
    <property type="entry name" value="Transcrip_reg_TACO1-like"/>
</dbReference>
<comment type="caution">
    <text evidence="1">The sequence shown here is derived from an EMBL/GenBank/DDBJ whole genome shotgun (WGS) entry which is preliminary data.</text>
</comment>
<dbReference type="InterPro" id="IPR029072">
    <property type="entry name" value="YebC-like"/>
</dbReference>
<dbReference type="Pfam" id="PF01709">
    <property type="entry name" value="Transcrip_reg"/>
    <property type="match status" value="1"/>
</dbReference>
<dbReference type="OrthoDB" id="2017544at2759"/>
<gene>
    <name evidence="1" type="ORF">OFUS_LOCUS13785</name>
</gene>
<dbReference type="Gene3D" id="3.30.70.980">
    <property type="match status" value="1"/>
</dbReference>
<dbReference type="Proteomes" id="UP000749559">
    <property type="component" value="Unassembled WGS sequence"/>
</dbReference>
<name>A0A8J1ULK2_OWEFU</name>
<keyword evidence="2" id="KW-1185">Reference proteome</keyword>
<dbReference type="InterPro" id="IPR048300">
    <property type="entry name" value="TACO1_YebC-like_2nd/3rd_dom"/>
</dbReference>
<evidence type="ECO:0000313" key="2">
    <source>
        <dbReference type="Proteomes" id="UP000749559"/>
    </source>
</evidence>
<evidence type="ECO:0000313" key="1">
    <source>
        <dbReference type="EMBL" id="CAH1788215.1"/>
    </source>
</evidence>
<proteinExistence type="predicted"/>
<protein>
    <submittedName>
        <fullName evidence="1">Uncharacterized protein</fullName>
    </submittedName>
</protein>
<reference evidence="1" key="1">
    <citation type="submission" date="2022-03" db="EMBL/GenBank/DDBJ databases">
        <authorList>
            <person name="Martin C."/>
        </authorList>
    </citation>
    <scope>NUCLEOTIDE SEQUENCE</scope>
</reference>
<dbReference type="SUPFAM" id="SSF75625">
    <property type="entry name" value="YebC-like"/>
    <property type="match status" value="1"/>
</dbReference>